<dbReference type="InterPro" id="IPR006638">
    <property type="entry name" value="Elp3/MiaA/NifB-like_rSAM"/>
</dbReference>
<dbReference type="AlphaFoldDB" id="A0A7Y0LEN0"/>
<evidence type="ECO:0000256" key="9">
    <source>
        <dbReference type="ARBA" id="ARBA00056787"/>
    </source>
</evidence>
<keyword evidence="13" id="KW-1185">Reference proteome</keyword>
<keyword evidence="6" id="KW-0411">Iron-sulfur</keyword>
<evidence type="ECO:0000256" key="6">
    <source>
        <dbReference type="ARBA" id="ARBA00023014"/>
    </source>
</evidence>
<comment type="similarity">
    <text evidence="8">Belongs to the radical SAM superfamily.</text>
</comment>
<dbReference type="InterPro" id="IPR023885">
    <property type="entry name" value="4Fe4S-binding_SPASM_dom"/>
</dbReference>
<evidence type="ECO:0000256" key="3">
    <source>
        <dbReference type="ARBA" id="ARBA00022691"/>
    </source>
</evidence>
<dbReference type="GO" id="GO:0006783">
    <property type="term" value="P:heme biosynthetic process"/>
    <property type="evidence" value="ECO:0007669"/>
    <property type="project" value="TreeGrafter"/>
</dbReference>
<name>A0A7Y0LEN0_9GAMM</name>
<evidence type="ECO:0000256" key="7">
    <source>
        <dbReference type="ARBA" id="ARBA00023239"/>
    </source>
</evidence>
<dbReference type="InterPro" id="IPR034480">
    <property type="entry name" value="Heme_synthase-like"/>
</dbReference>
<dbReference type="EMBL" id="JABBXH010000003">
    <property type="protein sequence ID" value="NMP31780.1"/>
    <property type="molecule type" value="Genomic_DNA"/>
</dbReference>
<evidence type="ECO:0000256" key="8">
    <source>
        <dbReference type="ARBA" id="ARBA00023462"/>
    </source>
</evidence>
<keyword evidence="2" id="KW-0004">4Fe-4S</keyword>
<comment type="caution">
    <text evidence="12">The sequence shown here is derived from an EMBL/GenBank/DDBJ whole genome shotgun (WGS) entry which is preliminary data.</text>
</comment>
<dbReference type="FunFam" id="3.20.20.70:FF:000188">
    <property type="entry name" value="Mycofactocin radical SAM maturase MftC"/>
    <property type="match status" value="1"/>
</dbReference>
<evidence type="ECO:0000313" key="12">
    <source>
        <dbReference type="EMBL" id="NMP31780.1"/>
    </source>
</evidence>
<dbReference type="SFLD" id="SFLDF00393">
    <property type="entry name" value="heme_D1_biosynthesis_(NirJ-lik"/>
    <property type="match status" value="1"/>
</dbReference>
<dbReference type="Gene3D" id="3.20.20.70">
    <property type="entry name" value="Aldolase class I"/>
    <property type="match status" value="1"/>
</dbReference>
<dbReference type="NCBIfam" id="TIGR04051">
    <property type="entry name" value="rSAM_NirJ"/>
    <property type="match status" value="1"/>
</dbReference>
<dbReference type="RefSeq" id="WP_169075126.1">
    <property type="nucleotide sequence ID" value="NZ_JABBXH010000003.1"/>
</dbReference>
<evidence type="ECO:0000259" key="11">
    <source>
        <dbReference type="PROSITE" id="PS51918"/>
    </source>
</evidence>
<dbReference type="NCBIfam" id="TIGR04085">
    <property type="entry name" value="rSAM_more_4Fe4S"/>
    <property type="match status" value="1"/>
</dbReference>
<organism evidence="12 13">
    <name type="scientific">Thalassotalea algicola</name>
    <dbReference type="NCBI Taxonomy" id="2716224"/>
    <lineage>
        <taxon>Bacteria</taxon>
        <taxon>Pseudomonadati</taxon>
        <taxon>Pseudomonadota</taxon>
        <taxon>Gammaproteobacteria</taxon>
        <taxon>Alteromonadales</taxon>
        <taxon>Colwelliaceae</taxon>
        <taxon>Thalassotalea</taxon>
    </lineage>
</organism>
<evidence type="ECO:0000256" key="2">
    <source>
        <dbReference type="ARBA" id="ARBA00022485"/>
    </source>
</evidence>
<proteinExistence type="inferred from homology"/>
<accession>A0A7Y0LEN0</accession>
<comment type="function">
    <text evidence="9">Involved in heme d1 biosynthesis. Radical SAM enzyme that catalyzes the removal of two propionate side chains from the intermediate 12,18-didecarboxysiroheme (DDSH) and may introduce the keto functions on rings A and B, yielding the heme d1 precursor dihydro-heme d1.</text>
</comment>
<dbReference type="SUPFAM" id="SSF102114">
    <property type="entry name" value="Radical SAM enzymes"/>
    <property type="match status" value="1"/>
</dbReference>
<dbReference type="CDD" id="cd01335">
    <property type="entry name" value="Radical_SAM"/>
    <property type="match status" value="1"/>
</dbReference>
<dbReference type="InterPro" id="IPR017200">
    <property type="entry name" value="PqqE-like"/>
</dbReference>
<dbReference type="Pfam" id="PF13186">
    <property type="entry name" value="SPASM"/>
    <property type="match status" value="1"/>
</dbReference>
<dbReference type="PANTHER" id="PTHR11228:SF7">
    <property type="entry name" value="PQQA PEPTIDE CYCLASE"/>
    <property type="match status" value="1"/>
</dbReference>
<dbReference type="PROSITE" id="PS51918">
    <property type="entry name" value="RADICAL_SAM"/>
    <property type="match status" value="1"/>
</dbReference>
<dbReference type="PANTHER" id="PTHR11228">
    <property type="entry name" value="RADICAL SAM DOMAIN PROTEIN"/>
    <property type="match status" value="1"/>
</dbReference>
<dbReference type="SFLD" id="SFLDG01067">
    <property type="entry name" value="SPASM/twitch_domain_containing"/>
    <property type="match status" value="1"/>
</dbReference>
<evidence type="ECO:0000256" key="5">
    <source>
        <dbReference type="ARBA" id="ARBA00023004"/>
    </source>
</evidence>
<keyword evidence="7" id="KW-0456">Lyase</keyword>
<evidence type="ECO:0000313" key="13">
    <source>
        <dbReference type="Proteomes" id="UP000568664"/>
    </source>
</evidence>
<sequence length="398" mass="45087">MFRISQLLKTMQHDTPPGKSRKMPGPVVIWNLIRRCNLACRHCYSTSLDIDFDNELSTEQIKATIDDLKVAQVPVLILSGGEPLLRPDIYEITAYAKAKGFYVALSTNGTLINEENIEKIKAADYQYVGISIDGLEEFHDKFRRVEGSFKQSMHAIKLCKDAGIKVGMRLCLTQDNFQDLPAMLDLMDEYNVDKFYLSHLNYSGRGKRNAERDAMFNMTKQAMELLFERAWQHICDGRESDFVTGNNDADGPFMLQWAAKRFGDKHPIRVKNLEQHLVNWGGNASGVNVANIDNTGTIHPDTYWWNHSLGNVKTEKFSEIWRDSADPLMQGFRQTPRPVKGRCKSCKHLAICGGNTRTRAFAQTGDAWAEDPGCYLNDDEIGLATEQIKTEDIPVVQL</sequence>
<keyword evidence="5" id="KW-0408">Iron</keyword>
<dbReference type="InterPro" id="IPR007197">
    <property type="entry name" value="rSAM"/>
</dbReference>
<evidence type="ECO:0000256" key="1">
    <source>
        <dbReference type="ARBA" id="ARBA00001966"/>
    </source>
</evidence>
<comment type="cofactor">
    <cofactor evidence="1">
        <name>[4Fe-4S] cluster</name>
        <dbReference type="ChEBI" id="CHEBI:49883"/>
    </cofactor>
</comment>
<dbReference type="SFLD" id="SFLDS00029">
    <property type="entry name" value="Radical_SAM"/>
    <property type="match status" value="1"/>
</dbReference>
<dbReference type="GO" id="GO:0051539">
    <property type="term" value="F:4 iron, 4 sulfur cluster binding"/>
    <property type="evidence" value="ECO:0007669"/>
    <property type="project" value="UniProtKB-KW"/>
</dbReference>
<evidence type="ECO:0000256" key="10">
    <source>
        <dbReference type="ARBA" id="ARBA00073867"/>
    </source>
</evidence>
<dbReference type="Proteomes" id="UP000568664">
    <property type="component" value="Unassembled WGS sequence"/>
</dbReference>
<dbReference type="SFLD" id="SFLDG01385">
    <property type="entry name" value="heme_carboxy_lyase_like"/>
    <property type="match status" value="1"/>
</dbReference>
<dbReference type="InterPro" id="IPR013785">
    <property type="entry name" value="Aldolase_TIM"/>
</dbReference>
<dbReference type="InterPro" id="IPR058240">
    <property type="entry name" value="rSAM_sf"/>
</dbReference>
<dbReference type="InterPro" id="IPR023992">
    <property type="entry name" value="HemeD1_Synth_NirJ"/>
</dbReference>
<dbReference type="SMART" id="SM00729">
    <property type="entry name" value="Elp3"/>
    <property type="match status" value="1"/>
</dbReference>
<dbReference type="PIRSF" id="PIRSF037420">
    <property type="entry name" value="PQQ_syn_pqqE"/>
    <property type="match status" value="1"/>
</dbReference>
<keyword evidence="3" id="KW-0949">S-adenosyl-L-methionine</keyword>
<dbReference type="GO" id="GO:0003824">
    <property type="term" value="F:catalytic activity"/>
    <property type="evidence" value="ECO:0007669"/>
    <property type="project" value="InterPro"/>
</dbReference>
<dbReference type="InterPro" id="IPR050377">
    <property type="entry name" value="Radical_SAM_PqqE_MftC-like"/>
</dbReference>
<dbReference type="Pfam" id="PF04055">
    <property type="entry name" value="Radical_SAM"/>
    <property type="match status" value="1"/>
</dbReference>
<dbReference type="CDD" id="cd21123">
    <property type="entry name" value="SPASM_MftC-like"/>
    <property type="match status" value="1"/>
</dbReference>
<evidence type="ECO:0000256" key="4">
    <source>
        <dbReference type="ARBA" id="ARBA00022723"/>
    </source>
</evidence>
<protein>
    <recommendedName>
        <fullName evidence="10">Pre-heme d1 synthase</fullName>
    </recommendedName>
</protein>
<gene>
    <name evidence="12" type="primary">nirJ</name>
    <name evidence="12" type="ORF">HII17_09410</name>
</gene>
<dbReference type="GO" id="GO:0046872">
    <property type="term" value="F:metal ion binding"/>
    <property type="evidence" value="ECO:0007669"/>
    <property type="project" value="UniProtKB-KW"/>
</dbReference>
<dbReference type="SFLD" id="SFLDG01386">
    <property type="entry name" value="main_SPASM_domain-containing"/>
    <property type="match status" value="1"/>
</dbReference>
<feature type="domain" description="Radical SAM core" evidence="11">
    <location>
        <begin position="22"/>
        <end position="238"/>
    </location>
</feature>
<reference evidence="12 13" key="1">
    <citation type="submission" date="2020-04" db="EMBL/GenBank/DDBJ databases">
        <title>Thalassotalea sp. M1531, isolated from the surface of marine red alga.</title>
        <authorList>
            <person name="Pang L."/>
            <person name="Lu D.-C."/>
        </authorList>
    </citation>
    <scope>NUCLEOTIDE SEQUENCE [LARGE SCALE GENOMIC DNA]</scope>
    <source>
        <strain evidence="12 13">M1531</strain>
    </source>
</reference>
<keyword evidence="4" id="KW-0479">Metal-binding</keyword>